<evidence type="ECO:0000313" key="2">
    <source>
        <dbReference type="EMBL" id="MED6286036.1"/>
    </source>
</evidence>
<feature type="non-terminal residue" evidence="2">
    <location>
        <position position="1"/>
    </location>
</feature>
<organism evidence="2 3">
    <name type="scientific">Characodon lateralis</name>
    <dbReference type="NCBI Taxonomy" id="208331"/>
    <lineage>
        <taxon>Eukaryota</taxon>
        <taxon>Metazoa</taxon>
        <taxon>Chordata</taxon>
        <taxon>Craniata</taxon>
        <taxon>Vertebrata</taxon>
        <taxon>Euteleostomi</taxon>
        <taxon>Actinopterygii</taxon>
        <taxon>Neopterygii</taxon>
        <taxon>Teleostei</taxon>
        <taxon>Neoteleostei</taxon>
        <taxon>Acanthomorphata</taxon>
        <taxon>Ovalentaria</taxon>
        <taxon>Atherinomorphae</taxon>
        <taxon>Cyprinodontiformes</taxon>
        <taxon>Goodeidae</taxon>
        <taxon>Characodon</taxon>
    </lineage>
</organism>
<reference evidence="2 3" key="1">
    <citation type="submission" date="2021-06" db="EMBL/GenBank/DDBJ databases">
        <authorList>
            <person name="Palmer J.M."/>
        </authorList>
    </citation>
    <scope>NUCLEOTIDE SEQUENCE [LARGE SCALE GENOMIC DNA]</scope>
    <source>
        <strain evidence="2 3">CL_MEX2019</strain>
        <tissue evidence="2">Muscle</tissue>
    </source>
</reference>
<feature type="transmembrane region" description="Helical" evidence="1">
    <location>
        <begin position="69"/>
        <end position="90"/>
    </location>
</feature>
<keyword evidence="1" id="KW-1133">Transmembrane helix</keyword>
<keyword evidence="1" id="KW-0472">Membrane</keyword>
<comment type="caution">
    <text evidence="2">The sequence shown here is derived from an EMBL/GenBank/DDBJ whole genome shotgun (WGS) entry which is preliminary data.</text>
</comment>
<sequence>THHPVSSNHSSLAAPINGKSALLLGQSSPKASLLKTFCMKDTTLLLSFDPPPPLLHATTRIGSQGGKTYLIIIIRCLFKLIFILSVHVSLRGPSAKEIIFQ</sequence>
<dbReference type="Proteomes" id="UP001352852">
    <property type="component" value="Unassembled WGS sequence"/>
</dbReference>
<evidence type="ECO:0000313" key="3">
    <source>
        <dbReference type="Proteomes" id="UP001352852"/>
    </source>
</evidence>
<accession>A0ABU7EGY0</accession>
<keyword evidence="1" id="KW-0812">Transmembrane</keyword>
<gene>
    <name evidence="2" type="ORF">CHARACLAT_001618</name>
</gene>
<proteinExistence type="predicted"/>
<name>A0ABU7EGY0_9TELE</name>
<evidence type="ECO:0000256" key="1">
    <source>
        <dbReference type="SAM" id="Phobius"/>
    </source>
</evidence>
<dbReference type="EMBL" id="JAHUTJ010057442">
    <property type="protein sequence ID" value="MED6286036.1"/>
    <property type="molecule type" value="Genomic_DNA"/>
</dbReference>
<protein>
    <submittedName>
        <fullName evidence="2">Uncharacterized protein</fullName>
    </submittedName>
</protein>
<keyword evidence="3" id="KW-1185">Reference proteome</keyword>